<dbReference type="InterPro" id="IPR038377">
    <property type="entry name" value="Na/Glc_symporter_sf"/>
</dbReference>
<evidence type="ECO:0000313" key="11">
    <source>
        <dbReference type="EMBL" id="MCG7320957.1"/>
    </source>
</evidence>
<feature type="transmembrane region" description="Helical" evidence="10">
    <location>
        <begin position="6"/>
        <end position="29"/>
    </location>
</feature>
<dbReference type="Proteomes" id="UP001521931">
    <property type="component" value="Unassembled WGS sequence"/>
</dbReference>
<comment type="subcellular location">
    <subcellularLocation>
        <location evidence="1">Cell membrane</location>
        <topology evidence="1">Multi-pass membrane protein</topology>
    </subcellularLocation>
</comment>
<evidence type="ECO:0000256" key="7">
    <source>
        <dbReference type="ARBA" id="ARBA00022989"/>
    </source>
</evidence>
<dbReference type="RefSeq" id="WP_239262277.1">
    <property type="nucleotide sequence ID" value="NZ_JAKRCV010000006.1"/>
</dbReference>
<feature type="transmembrane region" description="Helical" evidence="10">
    <location>
        <begin position="432"/>
        <end position="451"/>
    </location>
</feature>
<feature type="transmembrane region" description="Helical" evidence="10">
    <location>
        <begin position="376"/>
        <end position="396"/>
    </location>
</feature>
<protein>
    <submittedName>
        <fullName evidence="11">Cation acetate symporter</fullName>
    </submittedName>
</protein>
<evidence type="ECO:0000256" key="10">
    <source>
        <dbReference type="SAM" id="Phobius"/>
    </source>
</evidence>
<keyword evidence="7 10" id="KW-1133">Transmembrane helix</keyword>
<dbReference type="PANTHER" id="PTHR48086">
    <property type="entry name" value="SODIUM/PROLINE SYMPORTER-RELATED"/>
    <property type="match status" value="1"/>
</dbReference>
<dbReference type="Gene3D" id="1.20.1730.10">
    <property type="entry name" value="Sodium/glucose cotransporter"/>
    <property type="match status" value="1"/>
</dbReference>
<keyword evidence="12" id="KW-1185">Reference proteome</keyword>
<comment type="similarity">
    <text evidence="2 9">Belongs to the sodium:solute symporter (SSF) (TC 2.A.21) family.</text>
</comment>
<feature type="transmembrane region" description="Helical" evidence="10">
    <location>
        <begin position="402"/>
        <end position="425"/>
    </location>
</feature>
<dbReference type="Pfam" id="PF00474">
    <property type="entry name" value="SSF"/>
    <property type="match status" value="1"/>
</dbReference>
<dbReference type="CDD" id="cd11480">
    <property type="entry name" value="SLC5sbd_u4"/>
    <property type="match status" value="1"/>
</dbReference>
<feature type="transmembrane region" description="Helical" evidence="10">
    <location>
        <begin position="50"/>
        <end position="73"/>
    </location>
</feature>
<feature type="transmembrane region" description="Helical" evidence="10">
    <location>
        <begin position="156"/>
        <end position="175"/>
    </location>
</feature>
<name>A0ABS9PZ89_9MICO</name>
<evidence type="ECO:0000256" key="1">
    <source>
        <dbReference type="ARBA" id="ARBA00004651"/>
    </source>
</evidence>
<feature type="transmembrane region" description="Helical" evidence="10">
    <location>
        <begin position="331"/>
        <end position="355"/>
    </location>
</feature>
<sequence>MTAALQPAYGIVAVATVCLLTLGLGLLGARSSRTTSDFYVASRAISPRRNAAAITGEYLSAASFLGLAGLMWSDGADRLWLPVGYTVGYLMLLVLIAAPLRRSGAYTLPDFAEDRLESRRVRRVVSLLVVAIGWVYLLVQLQAADLTLRFLTGAPAWLGGVLVGTVVLTVVSAGGMRTITLVQSWHYWIKLAALWLPALVLVVVWVRSGSPGPALPPDQLESWSEPLSGYAGQAHPLYTVWSTLLGQALGTMALPHVVVRYYTIRDGRAARRTTVTVIGLIAAFYLALPIYGILGRVYVPSLPAGASTDTVMLRLPTSAIPGGVGDTLTTLIAAGAFVAFLSTASGLVVAVAGVVDQDLVGPALLRATGGDADRLHSFRLSVVAAVLVPLAVAHLLPHVGVGTLVGLVFALTASTFAPLLVLGVWWPRLSRAGTLASVGVGAVLAATASLLSLTGRVTEGWAGALTAAPAAWTAPAAFLVAVFVSLLTPGSIPRGTSRTMVRLHTPEDVRLDRSSRRTAAR</sequence>
<evidence type="ECO:0000256" key="5">
    <source>
        <dbReference type="ARBA" id="ARBA00022692"/>
    </source>
</evidence>
<keyword evidence="5 10" id="KW-0812">Transmembrane</keyword>
<evidence type="ECO:0000256" key="4">
    <source>
        <dbReference type="ARBA" id="ARBA00022475"/>
    </source>
</evidence>
<evidence type="ECO:0000313" key="12">
    <source>
        <dbReference type="Proteomes" id="UP001521931"/>
    </source>
</evidence>
<evidence type="ECO:0000256" key="8">
    <source>
        <dbReference type="ARBA" id="ARBA00023136"/>
    </source>
</evidence>
<keyword evidence="8 10" id="KW-0472">Membrane</keyword>
<dbReference type="PROSITE" id="PS50283">
    <property type="entry name" value="NA_SOLUT_SYMP_3"/>
    <property type="match status" value="1"/>
</dbReference>
<dbReference type="InterPro" id="IPR001734">
    <property type="entry name" value="Na/solute_symporter"/>
</dbReference>
<dbReference type="InterPro" id="IPR050277">
    <property type="entry name" value="Sodium:Solute_Symporter"/>
</dbReference>
<feature type="transmembrane region" description="Helical" evidence="10">
    <location>
        <begin position="121"/>
        <end position="144"/>
    </location>
</feature>
<feature type="transmembrane region" description="Helical" evidence="10">
    <location>
        <begin position="187"/>
        <end position="206"/>
    </location>
</feature>
<feature type="transmembrane region" description="Helical" evidence="10">
    <location>
        <begin position="79"/>
        <end position="100"/>
    </location>
</feature>
<keyword evidence="6" id="KW-0769">Symport</keyword>
<evidence type="ECO:0000256" key="2">
    <source>
        <dbReference type="ARBA" id="ARBA00006434"/>
    </source>
</evidence>
<keyword evidence="3" id="KW-0813">Transport</keyword>
<accession>A0ABS9PZ89</accession>
<feature type="transmembrane region" description="Helical" evidence="10">
    <location>
        <begin position="275"/>
        <end position="294"/>
    </location>
</feature>
<evidence type="ECO:0000256" key="3">
    <source>
        <dbReference type="ARBA" id="ARBA00022448"/>
    </source>
</evidence>
<organism evidence="11 12">
    <name type="scientific">Arsenicicoccus bolidensis</name>
    <dbReference type="NCBI Taxonomy" id="229480"/>
    <lineage>
        <taxon>Bacteria</taxon>
        <taxon>Bacillati</taxon>
        <taxon>Actinomycetota</taxon>
        <taxon>Actinomycetes</taxon>
        <taxon>Micrococcales</taxon>
        <taxon>Intrasporangiaceae</taxon>
        <taxon>Arsenicicoccus</taxon>
    </lineage>
</organism>
<evidence type="ECO:0000256" key="6">
    <source>
        <dbReference type="ARBA" id="ARBA00022847"/>
    </source>
</evidence>
<reference evidence="11 12" key="1">
    <citation type="submission" date="2022-02" db="EMBL/GenBank/DDBJ databases">
        <title>Uncovering new skin microbiome diversity through culturing and metagenomics.</title>
        <authorList>
            <person name="Conlan S."/>
            <person name="Deming C."/>
            <person name="Nisc Comparative Sequencing Program N."/>
            <person name="Segre J.A."/>
        </authorList>
    </citation>
    <scope>NUCLEOTIDE SEQUENCE [LARGE SCALE GENOMIC DNA]</scope>
    <source>
        <strain evidence="11 12">ACRQZ</strain>
    </source>
</reference>
<feature type="transmembrane region" description="Helical" evidence="10">
    <location>
        <begin position="244"/>
        <end position="263"/>
    </location>
</feature>
<evidence type="ECO:0000256" key="9">
    <source>
        <dbReference type="RuleBase" id="RU362091"/>
    </source>
</evidence>
<comment type="caution">
    <text evidence="11">The sequence shown here is derived from an EMBL/GenBank/DDBJ whole genome shotgun (WGS) entry which is preliminary data.</text>
</comment>
<feature type="transmembrane region" description="Helical" evidence="10">
    <location>
        <begin position="471"/>
        <end position="492"/>
    </location>
</feature>
<keyword evidence="4" id="KW-1003">Cell membrane</keyword>
<dbReference type="EMBL" id="JAKRCV010000006">
    <property type="protein sequence ID" value="MCG7320957.1"/>
    <property type="molecule type" value="Genomic_DNA"/>
</dbReference>
<dbReference type="PANTHER" id="PTHR48086:SF6">
    <property type="entry name" value="CATION_ACETATE SYMPORTER ACTP"/>
    <property type="match status" value="1"/>
</dbReference>
<gene>
    <name evidence="11" type="ORF">MHL29_03480</name>
</gene>
<proteinExistence type="inferred from homology"/>